<comment type="caution">
    <text evidence="2">The sequence shown here is derived from an EMBL/GenBank/DDBJ whole genome shotgun (WGS) entry which is preliminary data.</text>
</comment>
<accession>K1T1K9</accession>
<evidence type="ECO:0000313" key="2">
    <source>
        <dbReference type="EMBL" id="EKC53386.1"/>
    </source>
</evidence>
<dbReference type="InterPro" id="IPR032283">
    <property type="entry name" value="DUF4984"/>
</dbReference>
<dbReference type="Pfam" id="PF16372">
    <property type="entry name" value="DUF4984"/>
    <property type="match status" value="1"/>
</dbReference>
<evidence type="ECO:0000259" key="1">
    <source>
        <dbReference type="Pfam" id="PF16372"/>
    </source>
</evidence>
<reference evidence="2" key="1">
    <citation type="journal article" date="2013" name="Environ. Microbiol.">
        <title>Microbiota from the distal guts of lean and obese adolescents exhibit partial functional redundancy besides clear differences in community structure.</title>
        <authorList>
            <person name="Ferrer M."/>
            <person name="Ruiz A."/>
            <person name="Lanza F."/>
            <person name="Haange S.B."/>
            <person name="Oberbach A."/>
            <person name="Till H."/>
            <person name="Bargiela R."/>
            <person name="Campoy C."/>
            <person name="Segura M.T."/>
            <person name="Richter M."/>
            <person name="von Bergen M."/>
            <person name="Seifert J."/>
            <person name="Suarez A."/>
        </authorList>
    </citation>
    <scope>NUCLEOTIDE SEQUENCE</scope>
</reference>
<gene>
    <name evidence="2" type="ORF">LEA_16404</name>
</gene>
<name>K1T1K9_9ZZZZ</name>
<protein>
    <recommendedName>
        <fullName evidence="1">DUF4984 domain-containing protein</fullName>
    </recommendedName>
</protein>
<dbReference type="EMBL" id="AJWY01011206">
    <property type="protein sequence ID" value="EKC53386.1"/>
    <property type="molecule type" value="Genomic_DNA"/>
</dbReference>
<sequence>DGSSFGNVGTFITMYEWISDAEAEKLKEQGY</sequence>
<feature type="non-terminal residue" evidence="2">
    <location>
        <position position="1"/>
    </location>
</feature>
<proteinExistence type="predicted"/>
<dbReference type="AlphaFoldDB" id="K1T1K9"/>
<organism evidence="2">
    <name type="scientific">human gut metagenome</name>
    <dbReference type="NCBI Taxonomy" id="408170"/>
    <lineage>
        <taxon>unclassified sequences</taxon>
        <taxon>metagenomes</taxon>
        <taxon>organismal metagenomes</taxon>
    </lineage>
</organism>
<feature type="domain" description="DUF4984" evidence="1">
    <location>
        <begin position="1"/>
        <end position="29"/>
    </location>
</feature>